<organism evidence="4 5">
    <name type="scientific">Aureobasidium pullulans</name>
    <name type="common">Black yeast</name>
    <name type="synonym">Pullularia pullulans</name>
    <dbReference type="NCBI Taxonomy" id="5580"/>
    <lineage>
        <taxon>Eukaryota</taxon>
        <taxon>Fungi</taxon>
        <taxon>Dikarya</taxon>
        <taxon>Ascomycota</taxon>
        <taxon>Pezizomycotina</taxon>
        <taxon>Dothideomycetes</taxon>
        <taxon>Dothideomycetidae</taxon>
        <taxon>Dothideales</taxon>
        <taxon>Saccotheciaceae</taxon>
        <taxon>Aureobasidium</taxon>
    </lineage>
</organism>
<dbReference type="SUPFAM" id="SSF52499">
    <property type="entry name" value="Isochorismatase-like hydrolases"/>
    <property type="match status" value="1"/>
</dbReference>
<evidence type="ECO:0000259" key="3">
    <source>
        <dbReference type="Pfam" id="PF00857"/>
    </source>
</evidence>
<dbReference type="InterPro" id="IPR000868">
    <property type="entry name" value="Isochorismatase-like_dom"/>
</dbReference>
<evidence type="ECO:0000256" key="2">
    <source>
        <dbReference type="ARBA" id="ARBA00022801"/>
    </source>
</evidence>
<evidence type="ECO:0000313" key="4">
    <source>
        <dbReference type="EMBL" id="THW16358.1"/>
    </source>
</evidence>
<protein>
    <recommendedName>
        <fullName evidence="3">Isochorismatase-like domain-containing protein</fullName>
    </recommendedName>
</protein>
<dbReference type="Pfam" id="PF00857">
    <property type="entry name" value="Isochorismatase"/>
    <property type="match status" value="1"/>
</dbReference>
<reference evidence="4 5" key="1">
    <citation type="submission" date="2018-10" db="EMBL/GenBank/DDBJ databases">
        <title>Fifty Aureobasidium pullulans genomes reveal a recombining polyextremotolerant generalist.</title>
        <authorList>
            <person name="Gostincar C."/>
            <person name="Turk M."/>
            <person name="Zajc J."/>
            <person name="Gunde-Cimerman N."/>
        </authorList>
    </citation>
    <scope>NUCLEOTIDE SEQUENCE [LARGE SCALE GENOMIC DNA]</scope>
    <source>
        <strain evidence="4 5">EXF-11318</strain>
    </source>
</reference>
<comment type="caution">
    <text evidence="4">The sequence shown here is derived from an EMBL/GenBank/DDBJ whole genome shotgun (WGS) entry which is preliminary data.</text>
</comment>
<dbReference type="EMBL" id="QZAJ01000136">
    <property type="protein sequence ID" value="THW16358.1"/>
    <property type="molecule type" value="Genomic_DNA"/>
</dbReference>
<evidence type="ECO:0000256" key="1">
    <source>
        <dbReference type="ARBA" id="ARBA00006336"/>
    </source>
</evidence>
<comment type="similarity">
    <text evidence="1">Belongs to the isochorismatase family.</text>
</comment>
<dbReference type="Gene3D" id="3.40.50.850">
    <property type="entry name" value="Isochorismatase-like"/>
    <property type="match status" value="1"/>
</dbReference>
<gene>
    <name evidence="4" type="ORF">D6D24_04488</name>
</gene>
<keyword evidence="2" id="KW-0378">Hydrolase</keyword>
<dbReference type="InterPro" id="IPR050272">
    <property type="entry name" value="Isochorismatase-like_hydrls"/>
</dbReference>
<accession>A0A4S8VW97</accession>
<dbReference type="InterPro" id="IPR036380">
    <property type="entry name" value="Isochorismatase-like_sf"/>
</dbReference>
<evidence type="ECO:0000313" key="5">
    <source>
        <dbReference type="Proteomes" id="UP000308014"/>
    </source>
</evidence>
<feature type="domain" description="Isochorismatase-like" evidence="3">
    <location>
        <begin position="5"/>
        <end position="173"/>
    </location>
</feature>
<dbReference type="PANTHER" id="PTHR43540:SF6">
    <property type="entry name" value="ISOCHORISMATASE-LIKE DOMAIN-CONTAINING PROTEIN"/>
    <property type="match status" value="1"/>
</dbReference>
<dbReference type="AlphaFoldDB" id="A0A4S8VW97"/>
<sequence>MSTRTALLVIDVQEGIANATDGVPDADRIKQAISSVIDLARQHNDTLTGDEKGSEKLKIIFVQHDDKDPKDPLHRGKPTWNLVFQPRPGFDTEMLVSKNVRDTFTSNPDLAASLRDEGIANLVFVGLQTDYCVRASVLGAISSGFEASSIVLLQRAHSTYDDATTGKSHVQIKADVEKQLMDVGVRLQDWKEFIL</sequence>
<dbReference type="PANTHER" id="PTHR43540">
    <property type="entry name" value="PEROXYUREIDOACRYLATE/UREIDOACRYLATE AMIDOHYDROLASE-RELATED"/>
    <property type="match status" value="1"/>
</dbReference>
<name>A0A4S8VW97_AURPU</name>
<dbReference type="Proteomes" id="UP000308014">
    <property type="component" value="Unassembled WGS sequence"/>
</dbReference>
<proteinExistence type="inferred from homology"/>
<dbReference type="GO" id="GO:0016787">
    <property type="term" value="F:hydrolase activity"/>
    <property type="evidence" value="ECO:0007669"/>
    <property type="project" value="UniProtKB-KW"/>
</dbReference>